<evidence type="ECO:0000256" key="3">
    <source>
        <dbReference type="SAM" id="SignalP"/>
    </source>
</evidence>
<sequence>MKKPLITLGLSLAILLPSAVLACGAPPELEKQLQLNPDQSAKLDTILQKYRSRHEALRGKHEQARDAARREMEAIDTAQHQELATVLNPAQLKTLEEWQRSHRPPRPDHGEPPASRGDRPLPDANPEPQP</sequence>
<evidence type="ECO:0008006" key="6">
    <source>
        <dbReference type="Google" id="ProtNLM"/>
    </source>
</evidence>
<keyword evidence="3" id="KW-0732">Signal</keyword>
<organism evidence="4 5">
    <name type="scientific">Fluviicoccus keumensis</name>
    <dbReference type="NCBI Taxonomy" id="1435465"/>
    <lineage>
        <taxon>Bacteria</taxon>
        <taxon>Pseudomonadati</taxon>
        <taxon>Pseudomonadota</taxon>
        <taxon>Gammaproteobacteria</taxon>
        <taxon>Moraxellales</taxon>
        <taxon>Moraxellaceae</taxon>
        <taxon>Fluviicoccus</taxon>
    </lineage>
</organism>
<dbReference type="AlphaFoldDB" id="A0A4Q7ZC01"/>
<name>A0A4Q7ZC01_9GAMM</name>
<evidence type="ECO:0000313" key="5">
    <source>
        <dbReference type="Proteomes" id="UP000292423"/>
    </source>
</evidence>
<feature type="coiled-coil region" evidence="1">
    <location>
        <begin position="47"/>
        <end position="81"/>
    </location>
</feature>
<reference evidence="4 5" key="1">
    <citation type="submission" date="2019-02" db="EMBL/GenBank/DDBJ databases">
        <title>Genomic Encyclopedia of Type Strains, Phase IV (KMG-IV): sequencing the most valuable type-strain genomes for metagenomic binning, comparative biology and taxonomic classification.</title>
        <authorList>
            <person name="Goeker M."/>
        </authorList>
    </citation>
    <scope>NUCLEOTIDE SEQUENCE [LARGE SCALE GENOMIC DNA]</scope>
    <source>
        <strain evidence="4 5">DSM 105135</strain>
    </source>
</reference>
<dbReference type="EMBL" id="SHKX01000010">
    <property type="protein sequence ID" value="RZU47379.1"/>
    <property type="molecule type" value="Genomic_DNA"/>
</dbReference>
<comment type="caution">
    <text evidence="4">The sequence shown here is derived from an EMBL/GenBank/DDBJ whole genome shotgun (WGS) entry which is preliminary data.</text>
</comment>
<proteinExistence type="predicted"/>
<gene>
    <name evidence="4" type="ORF">EV700_0340</name>
</gene>
<feature type="compositionally biased region" description="Basic and acidic residues" evidence="2">
    <location>
        <begin position="94"/>
        <end position="121"/>
    </location>
</feature>
<evidence type="ECO:0000313" key="4">
    <source>
        <dbReference type="EMBL" id="RZU47379.1"/>
    </source>
</evidence>
<feature type="region of interest" description="Disordered" evidence="2">
    <location>
        <begin position="81"/>
        <end position="130"/>
    </location>
</feature>
<keyword evidence="5" id="KW-1185">Reference proteome</keyword>
<dbReference type="Proteomes" id="UP000292423">
    <property type="component" value="Unassembled WGS sequence"/>
</dbReference>
<keyword evidence="1" id="KW-0175">Coiled coil</keyword>
<evidence type="ECO:0000256" key="2">
    <source>
        <dbReference type="SAM" id="MobiDB-lite"/>
    </source>
</evidence>
<evidence type="ECO:0000256" key="1">
    <source>
        <dbReference type="SAM" id="Coils"/>
    </source>
</evidence>
<accession>A0A4Q7ZC01</accession>
<dbReference type="RefSeq" id="WP_130410628.1">
    <property type="nucleotide sequence ID" value="NZ_SHKX01000010.1"/>
</dbReference>
<feature type="signal peptide" evidence="3">
    <location>
        <begin position="1"/>
        <end position="22"/>
    </location>
</feature>
<protein>
    <recommendedName>
        <fullName evidence="6">Spy/CpxP family protein refolding chaperone</fullName>
    </recommendedName>
</protein>
<feature type="chain" id="PRO_5020527176" description="Spy/CpxP family protein refolding chaperone" evidence="3">
    <location>
        <begin position="23"/>
        <end position="130"/>
    </location>
</feature>
<dbReference type="PROSITE" id="PS51257">
    <property type="entry name" value="PROKAR_LIPOPROTEIN"/>
    <property type="match status" value="1"/>
</dbReference>